<dbReference type="FunFam" id="3.30.565.10:FF:000009">
    <property type="entry name" value="Molecular chaperone HtpG"/>
    <property type="match status" value="1"/>
</dbReference>
<dbReference type="PRINTS" id="PR00775">
    <property type="entry name" value="HEATSHOCK90"/>
</dbReference>
<evidence type="ECO:0000256" key="9">
    <source>
        <dbReference type="ARBA" id="ARBA00070675"/>
    </source>
</evidence>
<comment type="caution">
    <text evidence="10">Lacks conserved residue(s) required for the propagation of feature annotation.</text>
</comment>
<comment type="similarity">
    <text evidence="2 10">Belongs to the heat shock protein 90 family.</text>
</comment>
<evidence type="ECO:0000256" key="10">
    <source>
        <dbReference type="HAMAP-Rule" id="MF_00505"/>
    </source>
</evidence>
<dbReference type="Gene3D" id="3.30.565.10">
    <property type="entry name" value="Histidine kinase-like ATPase, C-terminal domain"/>
    <property type="match status" value="1"/>
</dbReference>
<comment type="subunit">
    <text evidence="10">Homodimer.</text>
</comment>
<dbReference type="InterPro" id="IPR036890">
    <property type="entry name" value="HATPase_C_sf"/>
</dbReference>
<dbReference type="InterPro" id="IPR003594">
    <property type="entry name" value="HATPase_dom"/>
</dbReference>
<dbReference type="PROSITE" id="PS00298">
    <property type="entry name" value="HSP90"/>
    <property type="match status" value="1"/>
</dbReference>
<feature type="region of interest" description="A; substrate-binding" evidence="10">
    <location>
        <begin position="1"/>
        <end position="345"/>
    </location>
</feature>
<dbReference type="HAMAP" id="MF_00505">
    <property type="entry name" value="HSP90"/>
    <property type="match status" value="1"/>
</dbReference>
<dbReference type="GO" id="GO:0016887">
    <property type="term" value="F:ATP hydrolysis activity"/>
    <property type="evidence" value="ECO:0007669"/>
    <property type="project" value="InterPro"/>
</dbReference>
<feature type="binding site" evidence="11">
    <location>
        <position position="39"/>
    </location>
    <ligand>
        <name>ATP</name>
        <dbReference type="ChEBI" id="CHEBI:30616"/>
    </ligand>
</feature>
<comment type="function">
    <text evidence="8 10">Molecular chaperone. Has ATPase activity.</text>
</comment>
<feature type="binding site" evidence="11">
    <location>
        <begin position="123"/>
        <end position="128"/>
    </location>
    <ligand>
        <name>ATP</name>
        <dbReference type="ChEBI" id="CHEBI:30616"/>
    </ligand>
</feature>
<evidence type="ECO:0000256" key="7">
    <source>
        <dbReference type="ARBA" id="ARBA00023186"/>
    </source>
</evidence>
<feature type="region of interest" description="C" evidence="10">
    <location>
        <begin position="563"/>
        <end position="634"/>
    </location>
</feature>
<dbReference type="InterPro" id="IPR001404">
    <property type="entry name" value="Hsp90_fam"/>
</dbReference>
<dbReference type="PANTHER" id="PTHR11528">
    <property type="entry name" value="HEAT SHOCK PROTEIN 90 FAMILY MEMBER"/>
    <property type="match status" value="1"/>
</dbReference>
<keyword evidence="14" id="KW-1185">Reference proteome</keyword>
<dbReference type="SUPFAM" id="SSF110942">
    <property type="entry name" value="HSP90 C-terminal domain"/>
    <property type="match status" value="1"/>
</dbReference>
<dbReference type="InterPro" id="IPR020568">
    <property type="entry name" value="Ribosomal_Su5_D2-typ_SF"/>
</dbReference>
<evidence type="ECO:0000256" key="5">
    <source>
        <dbReference type="ARBA" id="ARBA00022840"/>
    </source>
</evidence>
<evidence type="ECO:0000256" key="3">
    <source>
        <dbReference type="ARBA" id="ARBA00022490"/>
    </source>
</evidence>
<accession>A0A0A0EZE3</accession>
<proteinExistence type="inferred from homology"/>
<feature type="binding site" evidence="11">
    <location>
        <position position="94"/>
    </location>
    <ligand>
        <name>ATP</name>
        <dbReference type="ChEBI" id="CHEBI:30616"/>
    </ligand>
</feature>
<dbReference type="GO" id="GO:0051082">
    <property type="term" value="F:unfolded protein binding"/>
    <property type="evidence" value="ECO:0007669"/>
    <property type="project" value="UniProtKB-UniRule"/>
</dbReference>
<dbReference type="SUPFAM" id="SSF55874">
    <property type="entry name" value="ATPase domain of HSP90 chaperone/DNA topoisomerase II/histidine kinase"/>
    <property type="match status" value="1"/>
</dbReference>
<dbReference type="GO" id="GO:0005524">
    <property type="term" value="F:ATP binding"/>
    <property type="evidence" value="ECO:0007669"/>
    <property type="project" value="UniProtKB-UniRule"/>
</dbReference>
<dbReference type="Gene3D" id="3.40.50.11260">
    <property type="match status" value="1"/>
</dbReference>
<dbReference type="InterPro" id="IPR037196">
    <property type="entry name" value="HSP90_C"/>
</dbReference>
<feature type="binding site" evidence="11">
    <location>
        <position position="35"/>
    </location>
    <ligand>
        <name>ATP</name>
        <dbReference type="ChEBI" id="CHEBI:30616"/>
    </ligand>
</feature>
<evidence type="ECO:0000256" key="4">
    <source>
        <dbReference type="ARBA" id="ARBA00022741"/>
    </source>
</evidence>
<sequence>MTTQTETHRFQAEVQQVLHLVTHSLYSNKDVFLRELVSNAADACDKLRFEALQDATLYGDQPELAIDITWDKDARTLTLRDSGIGMSRDELIGNLGTIARSGTRKFIEALSAQQKADAQLIGQFGVGFYSAFVVADKVVVESRRAGTDEAWRWTSSGEGEFALEPADTVARGTTVTLHLKDGEDEYLDGWRLRELVRRYSDHIGFPIRMPKEKWGNDEHASDEAKAEDVSELEAVNQASALWTRPKAELSDADYQAFYKHISHDFNEALAWTHNRVEGNQNFTSLVYLPSKAPFDFQYNRDERRGLKLYVKRVFIMDAAEQMLPAYLRFVHGVLDSDDLPLNVSRELLQGNRQLDKLKSALVKRTLDLLDRVARDEADKYEGFWREFGNVLKEGLAEDHGNRERIAKLLRFASTRSEKADDLTSLDAYVERMQAGQKAIYFLTADGWNAARNSPQLEALRARGIEVLLLHERIDDWAIGHLHEYASKPLRHVGKGDLDLGDLDSPQDKEKREADAKAAAPLVEAVKGLLGDRVKDVRVSTRLTDSPACLVLEEYDVSLHLQQLLRAAGQPVPVSKPVLEINPGHPLLKRLEGQQDGMGREDLALLLLEQAQLAEGNALDDPAAFIQRVNRLLVT</sequence>
<feature type="binding site" evidence="11">
    <location>
        <position position="173"/>
    </location>
    <ligand>
        <name>ATP</name>
        <dbReference type="ChEBI" id="CHEBI:30616"/>
    </ligand>
</feature>
<reference evidence="13 14" key="1">
    <citation type="submission" date="2013-08" db="EMBL/GenBank/DDBJ databases">
        <title>Genome sequencing of Lysobacter.</title>
        <authorList>
            <person name="Zhang S."/>
            <person name="Wang G."/>
        </authorList>
    </citation>
    <scope>NUCLEOTIDE SEQUENCE [LARGE SCALE GENOMIC DNA]</scope>
    <source>
        <strain evidence="13 14">GH1-9</strain>
    </source>
</reference>
<dbReference type="SMART" id="SM00387">
    <property type="entry name" value="HATPase_c"/>
    <property type="match status" value="1"/>
</dbReference>
<dbReference type="Pfam" id="PF13589">
    <property type="entry name" value="HATPase_c_3"/>
    <property type="match status" value="1"/>
</dbReference>
<dbReference type="FunFam" id="3.30.230.80:FF:000002">
    <property type="entry name" value="Molecular chaperone HtpG"/>
    <property type="match status" value="1"/>
</dbReference>
<dbReference type="EMBL" id="AVPU01000005">
    <property type="protein sequence ID" value="KGM55413.1"/>
    <property type="molecule type" value="Genomic_DNA"/>
</dbReference>
<evidence type="ECO:0000313" key="14">
    <source>
        <dbReference type="Proteomes" id="UP000029998"/>
    </source>
</evidence>
<feature type="domain" description="Histidine kinase/HSP90-like ATPase" evidence="12">
    <location>
        <begin position="28"/>
        <end position="183"/>
    </location>
</feature>
<feature type="binding site" evidence="11">
    <location>
        <begin position="101"/>
        <end position="102"/>
    </location>
    <ligand>
        <name>ATP</name>
        <dbReference type="ChEBI" id="CHEBI:30616"/>
    </ligand>
</feature>
<evidence type="ECO:0000256" key="1">
    <source>
        <dbReference type="ARBA" id="ARBA00004496"/>
    </source>
</evidence>
<dbReference type="OrthoDB" id="9802640at2"/>
<protein>
    <recommendedName>
        <fullName evidence="9 10">Chaperone protein HtpG</fullName>
    </recommendedName>
    <alternativeName>
        <fullName evidence="10">Heat shock protein HtpG</fullName>
    </alternativeName>
    <alternativeName>
        <fullName evidence="10">High temperature protein G</fullName>
    </alternativeName>
</protein>
<dbReference type="Pfam" id="PF00183">
    <property type="entry name" value="HSP90"/>
    <property type="match status" value="1"/>
</dbReference>
<gene>
    <name evidence="10" type="primary">htpG</name>
    <name evidence="13" type="ORF">N800_13875</name>
</gene>
<dbReference type="eggNOG" id="COG0326">
    <property type="taxonomic scope" value="Bacteria"/>
</dbReference>
<dbReference type="PIRSF" id="PIRSF002583">
    <property type="entry name" value="Hsp90"/>
    <property type="match status" value="1"/>
</dbReference>
<dbReference type="GO" id="GO:0140662">
    <property type="term" value="F:ATP-dependent protein folding chaperone"/>
    <property type="evidence" value="ECO:0007669"/>
    <property type="project" value="InterPro"/>
</dbReference>
<feature type="binding site" evidence="11">
    <location>
        <position position="86"/>
    </location>
    <ligand>
        <name>ATP</name>
        <dbReference type="ChEBI" id="CHEBI:30616"/>
    </ligand>
</feature>
<evidence type="ECO:0000313" key="13">
    <source>
        <dbReference type="EMBL" id="KGM55413.1"/>
    </source>
</evidence>
<keyword evidence="7 10" id="KW-0143">Chaperone</keyword>
<keyword evidence="3 10" id="KW-0963">Cytoplasm</keyword>
<keyword evidence="4 10" id="KW-0547">Nucleotide-binding</keyword>
<dbReference type="InterPro" id="IPR020575">
    <property type="entry name" value="Hsp90_N"/>
</dbReference>
<dbReference type="CDD" id="cd16927">
    <property type="entry name" value="HATPase_Hsp90-like"/>
    <property type="match status" value="1"/>
</dbReference>
<dbReference type="GO" id="GO:0005737">
    <property type="term" value="C:cytoplasm"/>
    <property type="evidence" value="ECO:0007669"/>
    <property type="project" value="UniProtKB-SubCell"/>
</dbReference>
<feature type="binding site" evidence="11">
    <location>
        <position position="345"/>
    </location>
    <ligand>
        <name>ATP</name>
        <dbReference type="ChEBI" id="CHEBI:30616"/>
    </ligand>
</feature>
<comment type="subcellular location">
    <subcellularLocation>
        <location evidence="1 10">Cytoplasm</location>
    </subcellularLocation>
</comment>
<dbReference type="RefSeq" id="WP_036135261.1">
    <property type="nucleotide sequence ID" value="NZ_AVPU01000005.1"/>
</dbReference>
<organism evidence="13 14">
    <name type="scientific">Lysobacter daejeonensis GH1-9</name>
    <dbReference type="NCBI Taxonomy" id="1385517"/>
    <lineage>
        <taxon>Bacteria</taxon>
        <taxon>Pseudomonadati</taxon>
        <taxon>Pseudomonadota</taxon>
        <taxon>Gammaproteobacteria</taxon>
        <taxon>Lysobacterales</taxon>
        <taxon>Lysobacteraceae</taxon>
        <taxon>Aerolutibacter</taxon>
    </lineage>
</organism>
<dbReference type="InterPro" id="IPR019805">
    <property type="entry name" value="Heat_shock_protein_90_CS"/>
</dbReference>
<dbReference type="SUPFAM" id="SSF54211">
    <property type="entry name" value="Ribosomal protein S5 domain 2-like"/>
    <property type="match status" value="1"/>
</dbReference>
<evidence type="ECO:0000256" key="8">
    <source>
        <dbReference type="ARBA" id="ARBA00058590"/>
    </source>
</evidence>
<dbReference type="AlphaFoldDB" id="A0A0A0EZE3"/>
<dbReference type="NCBIfam" id="NF003555">
    <property type="entry name" value="PRK05218.1"/>
    <property type="match status" value="1"/>
</dbReference>
<evidence type="ECO:0000259" key="12">
    <source>
        <dbReference type="SMART" id="SM00387"/>
    </source>
</evidence>
<evidence type="ECO:0000256" key="11">
    <source>
        <dbReference type="PIRSR" id="PIRSR002583-1"/>
    </source>
</evidence>
<keyword evidence="6 10" id="KW-0346">Stress response</keyword>
<dbReference type="Gene3D" id="3.30.230.80">
    <property type="match status" value="1"/>
</dbReference>
<keyword evidence="5 10" id="KW-0067">ATP-binding</keyword>
<dbReference type="Gene3D" id="1.20.120.790">
    <property type="entry name" value="Heat shock protein 90, C-terminal domain"/>
    <property type="match status" value="1"/>
</dbReference>
<comment type="caution">
    <text evidence="13">The sequence shown here is derived from an EMBL/GenBank/DDBJ whole genome shotgun (WGS) entry which is preliminary data.</text>
</comment>
<name>A0A0A0EZE3_9GAMM</name>
<dbReference type="STRING" id="1385517.N800_13875"/>
<evidence type="ECO:0000256" key="2">
    <source>
        <dbReference type="ARBA" id="ARBA00008239"/>
    </source>
</evidence>
<evidence type="ECO:0000256" key="6">
    <source>
        <dbReference type="ARBA" id="ARBA00023016"/>
    </source>
</evidence>
<feature type="binding site" evidence="11">
    <location>
        <position position="81"/>
    </location>
    <ligand>
        <name>ATP</name>
        <dbReference type="ChEBI" id="CHEBI:30616"/>
    </ligand>
</feature>
<dbReference type="Proteomes" id="UP000029998">
    <property type="component" value="Unassembled WGS sequence"/>
</dbReference>